<evidence type="ECO:0000313" key="2">
    <source>
        <dbReference type="Proteomes" id="UP000061587"/>
    </source>
</evidence>
<protein>
    <submittedName>
        <fullName evidence="1">Alpha-L-rhamnosidase</fullName>
    </submittedName>
</protein>
<dbReference type="AlphaFoldDB" id="A0A0P0LCZ9"/>
<dbReference type="PANTHER" id="PTHR36848">
    <property type="entry name" value="DNA-BINDING PROTEIN (PUTATIVE SECRETED PROTEIN)-RELATED"/>
    <property type="match status" value="1"/>
</dbReference>
<dbReference type="PANTHER" id="PTHR36848:SF2">
    <property type="entry name" value="SECRETED PROTEIN"/>
    <property type="match status" value="1"/>
</dbReference>
<gene>
    <name evidence="1" type="ORF">BvMPK_3879</name>
</gene>
<organism evidence="1 2">
    <name type="scientific">Phocaeicola vulgatus</name>
    <name type="common">Bacteroides vulgatus</name>
    <dbReference type="NCBI Taxonomy" id="821"/>
    <lineage>
        <taxon>Bacteria</taxon>
        <taxon>Pseudomonadati</taxon>
        <taxon>Bacteroidota</taxon>
        <taxon>Bacteroidia</taxon>
        <taxon>Bacteroidales</taxon>
        <taxon>Bacteroidaceae</taxon>
        <taxon>Phocaeicola</taxon>
    </lineage>
</organism>
<reference evidence="2" key="1">
    <citation type="submission" date="2015-10" db="EMBL/GenBank/DDBJ databases">
        <title>Extensive mobilome-driven genome diversification in gut-associated Bacteroides vulgatus mpk.</title>
        <authorList>
            <person name="Beier S."/>
            <person name="Lange A."/>
            <person name="Huson D.H."/>
            <person name="Frick J.-S."/>
            <person name="Autenrieth I.B."/>
        </authorList>
    </citation>
    <scope>NUCLEOTIDE SEQUENCE [LARGE SCALE GENOMIC DNA]</scope>
    <source>
        <strain evidence="2">mpk</strain>
    </source>
</reference>
<evidence type="ECO:0000313" key="1">
    <source>
        <dbReference type="EMBL" id="ALK86437.1"/>
    </source>
</evidence>
<dbReference type="Proteomes" id="UP000061587">
    <property type="component" value="Chromosome"/>
</dbReference>
<proteinExistence type="predicted"/>
<dbReference type="EMBL" id="CP013020">
    <property type="protein sequence ID" value="ALK86437.1"/>
    <property type="molecule type" value="Genomic_DNA"/>
</dbReference>
<sequence>MKRPFLSRTTICRTSCGICHHVIWGWEGKMDKKTICNDLDSIKKKGFRAVIFEAGYKLPFKYLSEEWFKAIRTGVLEAKKRGMKVWIIDEGKYPSGFAGGKFSQERPDLRMQALVIGDTIQIKREK</sequence>
<name>A0A0P0LCZ9_PHOVU</name>
<dbReference type="PATRIC" id="fig|821.40.peg.4652"/>
<dbReference type="InterPro" id="IPR053161">
    <property type="entry name" value="Ulvan_degrading_GH"/>
</dbReference>
<reference evidence="1 2" key="2">
    <citation type="journal article" date="2016" name="Genome Biol. Evol.">
        <title>Extensive mobilome-driven genome diversification in mouse gut-associated Bacteroides vulgatus mpk.</title>
        <authorList>
            <person name="Lange A."/>
            <person name="Beier S."/>
            <person name="Steimle A."/>
            <person name="Autenrieth I.B."/>
            <person name="Huson D.H."/>
            <person name="Frick J.S."/>
        </authorList>
    </citation>
    <scope>NUCLEOTIDE SEQUENCE [LARGE SCALE GENOMIC DNA]</scope>
    <source>
        <strain evidence="2">mpk</strain>
    </source>
</reference>
<accession>A0A0P0LCZ9</accession>